<feature type="domain" description="TonB-dependent receptor plug" evidence="9">
    <location>
        <begin position="113"/>
        <end position="223"/>
    </location>
</feature>
<comment type="similarity">
    <text evidence="7">Belongs to the TonB-dependent receptor family.</text>
</comment>
<dbReference type="Pfam" id="PF13715">
    <property type="entry name" value="CarbopepD_reg_2"/>
    <property type="match status" value="1"/>
</dbReference>
<dbReference type="Gene3D" id="2.170.130.10">
    <property type="entry name" value="TonB-dependent receptor, plug domain"/>
    <property type="match status" value="1"/>
</dbReference>
<dbReference type="Gene3D" id="2.60.40.1120">
    <property type="entry name" value="Carboxypeptidase-like, regulatory domain"/>
    <property type="match status" value="1"/>
</dbReference>
<protein>
    <submittedName>
        <fullName evidence="10">TonB-dependent receptor</fullName>
    </submittedName>
</protein>
<keyword evidence="5 7" id="KW-0472">Membrane</keyword>
<evidence type="ECO:0000256" key="5">
    <source>
        <dbReference type="ARBA" id="ARBA00023136"/>
    </source>
</evidence>
<dbReference type="SUPFAM" id="SSF56935">
    <property type="entry name" value="Porins"/>
    <property type="match status" value="1"/>
</dbReference>
<evidence type="ECO:0000256" key="4">
    <source>
        <dbReference type="ARBA" id="ARBA00022692"/>
    </source>
</evidence>
<dbReference type="InterPro" id="IPR008969">
    <property type="entry name" value="CarboxyPept-like_regulatory"/>
</dbReference>
<dbReference type="NCBIfam" id="TIGR04057">
    <property type="entry name" value="SusC_RagA_signa"/>
    <property type="match status" value="1"/>
</dbReference>
<dbReference type="InterPro" id="IPR036942">
    <property type="entry name" value="Beta-barrel_TonB_sf"/>
</dbReference>
<keyword evidence="11" id="KW-1185">Reference proteome</keyword>
<dbReference type="RefSeq" id="WP_311500956.1">
    <property type="nucleotide sequence ID" value="NZ_JAVRHN010000013.1"/>
</dbReference>
<evidence type="ECO:0000313" key="11">
    <source>
        <dbReference type="Proteomes" id="UP001253848"/>
    </source>
</evidence>
<evidence type="ECO:0000256" key="2">
    <source>
        <dbReference type="ARBA" id="ARBA00022448"/>
    </source>
</evidence>
<evidence type="ECO:0000259" key="9">
    <source>
        <dbReference type="Pfam" id="PF07715"/>
    </source>
</evidence>
<dbReference type="InterPro" id="IPR039426">
    <property type="entry name" value="TonB-dep_rcpt-like"/>
</dbReference>
<dbReference type="InterPro" id="IPR012910">
    <property type="entry name" value="Plug_dom"/>
</dbReference>
<dbReference type="InterPro" id="IPR023997">
    <property type="entry name" value="TonB-dep_OMP_SusC/RagA_CS"/>
</dbReference>
<comment type="subcellular location">
    <subcellularLocation>
        <location evidence="1 7">Cell outer membrane</location>
        <topology evidence="1 7">Multi-pass membrane protein</topology>
    </subcellularLocation>
</comment>
<gene>
    <name evidence="10" type="ORF">RM541_15035</name>
</gene>
<evidence type="ECO:0000256" key="7">
    <source>
        <dbReference type="PROSITE-ProRule" id="PRU01360"/>
    </source>
</evidence>
<evidence type="ECO:0000256" key="3">
    <source>
        <dbReference type="ARBA" id="ARBA00022452"/>
    </source>
</evidence>
<dbReference type="EMBL" id="JAVRHN010000013">
    <property type="protein sequence ID" value="MDT0687682.1"/>
    <property type="molecule type" value="Genomic_DNA"/>
</dbReference>
<sequence length="1051" mass="115365">MKYKALIVCFILPLFGWAQGIEVSGTVTSADDGMPLPGVSIMVENTDKGTVTDFDGNFDLENVGPDATLVVSYVGFQTQNVPVNNQNVLEILLKTDQQQLSEIVITGYARERKVDLTGAVSVVEVSPIKEQSMSSGSPIQAMQGRVSGLFIEKSGDPTGTSNRILIRGVTTLGNNDPLYVIDGVPTVRQEVFASINPSTIETIQVLKDASASSLYGARAANGVIIVSTKNSVNDQKLSVTYNSNVSFLSEKPQRYEMLSALDRGRVLFRASVNDNADPNSGYGEIYNFNWNENFDNPVLNSLEVQPFVGGDQNVPVGDTDWQDEIYETGYVFNNDLTVSGGSDKAFALLNLGYLKNTGILKYTGYERYTARLNSNFKLFNDKVRFGVNSQFVTSSETLASNDLGSAPTPGLGISLAPTIPVYTADGSFAGPLGSGYSDRNNPLYIQYINRWDNTNRTSIFGNIFAEIDLLKNLTFRSSLGLDYNDFKSKDIEPTVQNGFITRTNNSLIFDTNKFTSMIFTNTLNYNLEVGDHRIGVLLGTESIKNDFKSIVASADGFAVETEDYFTLSAATGQRTSNGISTGSRLLSQFGKINYGFSDRYLASFTLRRDGSSKFGQENRYGTFPAATVGWRISNEEFLKNNQILNNLKIRAGYGEVGNQAIGDVARFGLFEARYGPNQNIYVPDFFNIYYNVGTAYDLGGNNTGNLPSGFVSIQAANEGLRWEETHEINIGVDFGLLNNNIAGSFDYFTRDTEGILIQPPIASVIGEGRDRFLNGATTSTKGWELSLAYSETYENDLSFAVSTNFGAFRDEITDLPEEVRTAYAGTAQNSIIGHSQFSIFGYRTDGLFQSQEEVDNHPSGGVQIGNARPGGIKIVDINNDGTINSDDRDWLGTTLPDLEYGVRIDMGYKNLDFSIFGSGVTGRIGVDPYIFWNNFAQGRENAGPGTLSAWSQENTSTSVPSLSLVNNFTETSDYIYRNNSYFKIRNIQLGYSLPEDLISKWGGMSNMRFYAQGENLIWFTPDGYIGSDPERTDVNRIPVPTTLSVGLSVNF</sequence>
<name>A0ABU3DVD9_9FLAO</name>
<keyword evidence="8" id="KW-0732">Signal</keyword>
<proteinExistence type="inferred from homology"/>
<comment type="caution">
    <text evidence="10">The sequence shown here is derived from an EMBL/GenBank/DDBJ whole genome shotgun (WGS) entry which is preliminary data.</text>
</comment>
<evidence type="ECO:0000256" key="6">
    <source>
        <dbReference type="ARBA" id="ARBA00023237"/>
    </source>
</evidence>
<dbReference type="Gene3D" id="2.40.170.20">
    <property type="entry name" value="TonB-dependent receptor, beta-barrel domain"/>
    <property type="match status" value="1"/>
</dbReference>
<dbReference type="InterPro" id="IPR037066">
    <property type="entry name" value="Plug_dom_sf"/>
</dbReference>
<dbReference type="PROSITE" id="PS52016">
    <property type="entry name" value="TONB_DEPENDENT_REC_3"/>
    <property type="match status" value="1"/>
</dbReference>
<accession>A0ABU3DVD9</accession>
<dbReference type="Pfam" id="PF07715">
    <property type="entry name" value="Plug"/>
    <property type="match status" value="1"/>
</dbReference>
<feature type="signal peptide" evidence="8">
    <location>
        <begin position="1"/>
        <end position="20"/>
    </location>
</feature>
<reference evidence="10 11" key="1">
    <citation type="submission" date="2023-09" db="EMBL/GenBank/DDBJ databases">
        <authorList>
            <person name="Rey-Velasco X."/>
        </authorList>
    </citation>
    <scope>NUCLEOTIDE SEQUENCE [LARGE SCALE GENOMIC DNA]</scope>
    <source>
        <strain evidence="10 11">F225</strain>
    </source>
</reference>
<organism evidence="10 11">
    <name type="scientific">Autumnicola psychrophila</name>
    <dbReference type="NCBI Taxonomy" id="3075592"/>
    <lineage>
        <taxon>Bacteria</taxon>
        <taxon>Pseudomonadati</taxon>
        <taxon>Bacteroidota</taxon>
        <taxon>Flavobacteriia</taxon>
        <taxon>Flavobacteriales</taxon>
        <taxon>Flavobacteriaceae</taxon>
        <taxon>Autumnicola</taxon>
    </lineage>
</organism>
<dbReference type="NCBIfam" id="TIGR04056">
    <property type="entry name" value="OMP_RagA_SusC"/>
    <property type="match status" value="1"/>
</dbReference>
<keyword evidence="2 7" id="KW-0813">Transport</keyword>
<evidence type="ECO:0000313" key="10">
    <source>
        <dbReference type="EMBL" id="MDT0687682.1"/>
    </source>
</evidence>
<evidence type="ECO:0000256" key="8">
    <source>
        <dbReference type="SAM" id="SignalP"/>
    </source>
</evidence>
<keyword evidence="4 7" id="KW-0812">Transmembrane</keyword>
<keyword evidence="10" id="KW-0675">Receptor</keyword>
<evidence type="ECO:0000256" key="1">
    <source>
        <dbReference type="ARBA" id="ARBA00004571"/>
    </source>
</evidence>
<dbReference type="InterPro" id="IPR023996">
    <property type="entry name" value="TonB-dep_OMP_SusC/RagA"/>
</dbReference>
<keyword evidence="3 7" id="KW-1134">Transmembrane beta strand</keyword>
<keyword evidence="6 7" id="KW-0998">Cell outer membrane</keyword>
<feature type="chain" id="PRO_5047258573" evidence="8">
    <location>
        <begin position="21"/>
        <end position="1051"/>
    </location>
</feature>
<dbReference type="SUPFAM" id="SSF49464">
    <property type="entry name" value="Carboxypeptidase regulatory domain-like"/>
    <property type="match status" value="1"/>
</dbReference>
<dbReference type="Proteomes" id="UP001253848">
    <property type="component" value="Unassembled WGS sequence"/>
</dbReference>